<feature type="transmembrane region" description="Helical" evidence="7">
    <location>
        <begin position="65"/>
        <end position="89"/>
    </location>
</feature>
<dbReference type="AlphaFoldDB" id="A0A975SZ61"/>
<dbReference type="GO" id="GO:0055085">
    <property type="term" value="P:transmembrane transport"/>
    <property type="evidence" value="ECO:0007669"/>
    <property type="project" value="InterPro"/>
</dbReference>
<evidence type="ECO:0000256" key="4">
    <source>
        <dbReference type="ARBA" id="ARBA00022692"/>
    </source>
</evidence>
<dbReference type="PANTHER" id="PTHR43744">
    <property type="entry name" value="ABC TRANSPORTER PERMEASE PROTEIN MG189-RELATED-RELATED"/>
    <property type="match status" value="1"/>
</dbReference>
<evidence type="ECO:0000256" key="6">
    <source>
        <dbReference type="ARBA" id="ARBA00023136"/>
    </source>
</evidence>
<dbReference type="RefSeq" id="WP_216940214.1">
    <property type="nucleotide sequence ID" value="NZ_CP077062.1"/>
</dbReference>
<comment type="subcellular location">
    <subcellularLocation>
        <location evidence="1 7">Cell membrane</location>
        <topology evidence="1 7">Multi-pass membrane protein</topology>
    </subcellularLocation>
</comment>
<dbReference type="PROSITE" id="PS50928">
    <property type="entry name" value="ABC_TM1"/>
    <property type="match status" value="1"/>
</dbReference>
<dbReference type="KEGG" id="nps:KRR39_01820"/>
<keyword evidence="10" id="KW-1185">Reference proteome</keyword>
<evidence type="ECO:0000313" key="10">
    <source>
        <dbReference type="Proteomes" id="UP000683575"/>
    </source>
</evidence>
<name>A0A975SZ61_9ACTN</name>
<dbReference type="CDD" id="cd06261">
    <property type="entry name" value="TM_PBP2"/>
    <property type="match status" value="1"/>
</dbReference>
<evidence type="ECO:0000256" key="7">
    <source>
        <dbReference type="RuleBase" id="RU363032"/>
    </source>
</evidence>
<keyword evidence="4 7" id="KW-0812">Transmembrane</keyword>
<feature type="transmembrane region" description="Helical" evidence="7">
    <location>
        <begin position="138"/>
        <end position="157"/>
    </location>
</feature>
<proteinExistence type="inferred from homology"/>
<accession>A0A975SZ61</accession>
<dbReference type="EMBL" id="CP077062">
    <property type="protein sequence ID" value="QWZ08627.1"/>
    <property type="molecule type" value="Genomic_DNA"/>
</dbReference>
<dbReference type="PANTHER" id="PTHR43744:SF12">
    <property type="entry name" value="ABC TRANSPORTER PERMEASE PROTEIN MG189-RELATED"/>
    <property type="match status" value="1"/>
</dbReference>
<reference evidence="9" key="1">
    <citation type="submission" date="2021-06" db="EMBL/GenBank/DDBJ databases">
        <title>Complete genome sequence of Nocardioides sp. G188.</title>
        <authorList>
            <person name="Im W.-T."/>
        </authorList>
    </citation>
    <scope>NUCLEOTIDE SEQUENCE</scope>
    <source>
        <strain evidence="9">G188</strain>
    </source>
</reference>
<evidence type="ECO:0000256" key="1">
    <source>
        <dbReference type="ARBA" id="ARBA00004651"/>
    </source>
</evidence>
<comment type="similarity">
    <text evidence="7">Belongs to the binding-protein-dependent transport system permease family.</text>
</comment>
<keyword evidence="5 7" id="KW-1133">Transmembrane helix</keyword>
<evidence type="ECO:0000256" key="2">
    <source>
        <dbReference type="ARBA" id="ARBA00022448"/>
    </source>
</evidence>
<evidence type="ECO:0000256" key="5">
    <source>
        <dbReference type="ARBA" id="ARBA00022989"/>
    </source>
</evidence>
<sequence length="271" mass="29483">MKLSSVSRQLLLFAVTIAALAPLTFMLLTSLKTPQDYADHPLGLPSSPTLSNYVSAVTDVPTLRWALNSLVVTVVAVLVSSTIAALAAYAVAFGRFRGRSIVLSSSIGFIMVPPVVLLLPMFVVMVNLHLVNRLWSVMLFYSCLLVPFAMFFLVNFFQTVPRELIEASVMDGAGPLRTLRSVVLPLSRPALVTIAVVNAVWAWNELLVALVFLQDESQRTLMAGLTLLQGRYVSNQPLVLAVAVLSIVPVAVFYLFTQRSFVRGLTAGMGK</sequence>
<keyword evidence="2 7" id="KW-0813">Transport</keyword>
<feature type="transmembrane region" description="Helical" evidence="7">
    <location>
        <begin position="101"/>
        <end position="126"/>
    </location>
</feature>
<dbReference type="Pfam" id="PF00528">
    <property type="entry name" value="BPD_transp_1"/>
    <property type="match status" value="1"/>
</dbReference>
<evidence type="ECO:0000259" key="8">
    <source>
        <dbReference type="PROSITE" id="PS50928"/>
    </source>
</evidence>
<keyword evidence="3" id="KW-1003">Cell membrane</keyword>
<feature type="domain" description="ABC transmembrane type-1" evidence="8">
    <location>
        <begin position="66"/>
        <end position="257"/>
    </location>
</feature>
<feature type="transmembrane region" description="Helical" evidence="7">
    <location>
        <begin position="190"/>
        <end position="213"/>
    </location>
</feature>
<evidence type="ECO:0000256" key="3">
    <source>
        <dbReference type="ARBA" id="ARBA00022475"/>
    </source>
</evidence>
<protein>
    <submittedName>
        <fullName evidence="9">Carbohydrate ABC transporter permease</fullName>
    </submittedName>
</protein>
<dbReference type="GO" id="GO:0005886">
    <property type="term" value="C:plasma membrane"/>
    <property type="evidence" value="ECO:0007669"/>
    <property type="project" value="UniProtKB-SubCell"/>
</dbReference>
<feature type="transmembrane region" description="Helical" evidence="7">
    <location>
        <begin position="233"/>
        <end position="256"/>
    </location>
</feature>
<dbReference type="Proteomes" id="UP000683575">
    <property type="component" value="Chromosome"/>
</dbReference>
<keyword evidence="6 7" id="KW-0472">Membrane</keyword>
<dbReference type="InterPro" id="IPR000515">
    <property type="entry name" value="MetI-like"/>
</dbReference>
<gene>
    <name evidence="9" type="ORF">KRR39_01820</name>
</gene>
<organism evidence="9 10">
    <name type="scientific">Nocardioides panacis</name>
    <dbReference type="NCBI Taxonomy" id="2849501"/>
    <lineage>
        <taxon>Bacteria</taxon>
        <taxon>Bacillati</taxon>
        <taxon>Actinomycetota</taxon>
        <taxon>Actinomycetes</taxon>
        <taxon>Propionibacteriales</taxon>
        <taxon>Nocardioidaceae</taxon>
        <taxon>Nocardioides</taxon>
    </lineage>
</organism>
<evidence type="ECO:0000313" key="9">
    <source>
        <dbReference type="EMBL" id="QWZ08627.1"/>
    </source>
</evidence>